<comment type="pathway">
    <text evidence="1">Protein modification; protein lipoylation via exogenous pathway; protein N(6)-(lipoyl)lysine from lipoate: step 2/2.</text>
</comment>
<dbReference type="Proteomes" id="UP000482209">
    <property type="component" value="Unassembled WGS sequence"/>
</dbReference>
<dbReference type="InterPro" id="IPR004143">
    <property type="entry name" value="BPL_LPL_catalytic"/>
</dbReference>
<dbReference type="SUPFAM" id="SSF82649">
    <property type="entry name" value="SufE/NifU"/>
    <property type="match status" value="1"/>
</dbReference>
<dbReference type="PROSITE" id="PS51733">
    <property type="entry name" value="BPL_LPL_CATALYTIC"/>
    <property type="match status" value="1"/>
</dbReference>
<dbReference type="Gene3D" id="3.30.930.10">
    <property type="entry name" value="Bira Bifunctional Protein, Domain 2"/>
    <property type="match status" value="1"/>
</dbReference>
<accession>A0A6L5XUV5</accession>
<dbReference type="InterPro" id="IPR019491">
    <property type="entry name" value="Lipoate_protein_ligase_C"/>
</dbReference>
<name>A0A6L5XUV5_9FIRM</name>
<dbReference type="PANTHER" id="PTHR12561:SF3">
    <property type="entry name" value="LIPOYLTRANSFERASE 1, MITOCHONDRIAL"/>
    <property type="match status" value="1"/>
</dbReference>
<dbReference type="EMBL" id="VUMT01000001">
    <property type="protein sequence ID" value="MSS62389.1"/>
    <property type="molecule type" value="Genomic_DNA"/>
</dbReference>
<evidence type="ECO:0000313" key="10">
    <source>
        <dbReference type="Proteomes" id="UP000482209"/>
    </source>
</evidence>
<dbReference type="AlphaFoldDB" id="A0A6L5XUV5"/>
<dbReference type="EC" id="6.3.1.20" evidence="3"/>
<protein>
    <recommendedName>
        <fullName evidence="3">lipoate--protein ligase</fullName>
        <ecNumber evidence="3">6.3.1.20</ecNumber>
    </recommendedName>
</protein>
<evidence type="ECO:0000256" key="1">
    <source>
        <dbReference type="ARBA" id="ARBA00005085"/>
    </source>
</evidence>
<dbReference type="GO" id="GO:0016979">
    <property type="term" value="F:lipoate-protein ligase activity"/>
    <property type="evidence" value="ECO:0007669"/>
    <property type="project" value="UniProtKB-EC"/>
</dbReference>
<evidence type="ECO:0000256" key="3">
    <source>
        <dbReference type="ARBA" id="ARBA00012367"/>
    </source>
</evidence>
<dbReference type="GO" id="GO:0005737">
    <property type="term" value="C:cytoplasm"/>
    <property type="evidence" value="ECO:0007669"/>
    <property type="project" value="TreeGrafter"/>
</dbReference>
<dbReference type="SUPFAM" id="SSF55681">
    <property type="entry name" value="Class II aaRS and biotin synthetases"/>
    <property type="match status" value="1"/>
</dbReference>
<keyword evidence="6" id="KW-0067">ATP-binding</keyword>
<feature type="domain" description="BPL/LPL catalytic" evidence="8">
    <location>
        <begin position="29"/>
        <end position="219"/>
    </location>
</feature>
<reference evidence="9 10" key="1">
    <citation type="submission" date="2019-08" db="EMBL/GenBank/DDBJ databases">
        <title>In-depth cultivation of the pig gut microbiome towards novel bacterial diversity and tailored functional studies.</title>
        <authorList>
            <person name="Wylensek D."/>
            <person name="Hitch T.C.A."/>
            <person name="Clavel T."/>
        </authorList>
    </citation>
    <scope>NUCLEOTIDE SEQUENCE [LARGE SCALE GENOMIC DNA]</scope>
    <source>
        <strain evidence="9 10">WCA-693-APC-MOT-I</strain>
    </source>
</reference>
<evidence type="ECO:0000256" key="2">
    <source>
        <dbReference type="ARBA" id="ARBA00005124"/>
    </source>
</evidence>
<dbReference type="InterPro" id="IPR045864">
    <property type="entry name" value="aa-tRNA-synth_II/BPL/LPL"/>
</dbReference>
<evidence type="ECO:0000256" key="4">
    <source>
        <dbReference type="ARBA" id="ARBA00022598"/>
    </source>
</evidence>
<dbReference type="GO" id="GO:0009249">
    <property type="term" value="P:protein lipoylation"/>
    <property type="evidence" value="ECO:0007669"/>
    <property type="project" value="InterPro"/>
</dbReference>
<organism evidence="9 10">
    <name type="scientific">Velocimicrobium porci</name>
    <dbReference type="NCBI Taxonomy" id="2606634"/>
    <lineage>
        <taxon>Bacteria</taxon>
        <taxon>Bacillati</taxon>
        <taxon>Bacillota</taxon>
        <taxon>Clostridia</taxon>
        <taxon>Lachnospirales</taxon>
        <taxon>Lachnospiraceae</taxon>
        <taxon>Velocimicrobium</taxon>
    </lineage>
</organism>
<dbReference type="CDD" id="cd16443">
    <property type="entry name" value="LplA"/>
    <property type="match status" value="1"/>
</dbReference>
<keyword evidence="10" id="KW-1185">Reference proteome</keyword>
<keyword evidence="4 9" id="KW-0436">Ligase</keyword>
<gene>
    <name evidence="9" type="ORF">FYJ58_00580</name>
</gene>
<evidence type="ECO:0000256" key="7">
    <source>
        <dbReference type="ARBA" id="ARBA00048037"/>
    </source>
</evidence>
<evidence type="ECO:0000256" key="5">
    <source>
        <dbReference type="ARBA" id="ARBA00022741"/>
    </source>
</evidence>
<comment type="caution">
    <text evidence="9">The sequence shown here is derived from an EMBL/GenBank/DDBJ whole genome shotgun (WGS) entry which is preliminary data.</text>
</comment>
<sequence length="317" mass="37127">MTVNRVILSTTDSIYENLAIEEELLKNLKADEAIIFLWQSEKTIVLGNNQCAYLECNISYCEENQINIARRLSGGGCVYQDLGNLNYSFLYDKGNRLESERQKLEQCFLDGILEALNSYQVKHIEHVNNDLLVGHKKFSGIAYYEEDNKRILHGTLLVDINMEHLAHSLKVNVKKLKFNGVESVRARVVNLKEFNPMIQIPGLKKAITEIFLERFAIEKEEYIEGVKDKNYLVKYKQPFWIFGESPKCSLIFEEKTKKGLFQFVFFVEEEMVEKPKVYSDARIQYDFTDFLRRIEGIKYKEQLLQEAWEEELTKILD</sequence>
<evidence type="ECO:0000313" key="9">
    <source>
        <dbReference type="EMBL" id="MSS62389.1"/>
    </source>
</evidence>
<dbReference type="InterPro" id="IPR004562">
    <property type="entry name" value="LipoylTrfase_LipoateP_Ligase"/>
</dbReference>
<keyword evidence="5" id="KW-0547">Nucleotide-binding</keyword>
<evidence type="ECO:0000259" key="8">
    <source>
        <dbReference type="PROSITE" id="PS51733"/>
    </source>
</evidence>
<dbReference type="UniPathway" id="UPA00537">
    <property type="reaction ID" value="UER00594"/>
</dbReference>
<proteinExistence type="predicted"/>
<dbReference type="Pfam" id="PF10437">
    <property type="entry name" value="Lip_prot_lig_C"/>
    <property type="match status" value="1"/>
</dbReference>
<dbReference type="GO" id="GO:0005524">
    <property type="term" value="F:ATP binding"/>
    <property type="evidence" value="ECO:0007669"/>
    <property type="project" value="UniProtKB-KW"/>
</dbReference>
<evidence type="ECO:0000256" key="6">
    <source>
        <dbReference type="ARBA" id="ARBA00022840"/>
    </source>
</evidence>
<dbReference type="NCBIfam" id="TIGR00545">
    <property type="entry name" value="lipoyltrans"/>
    <property type="match status" value="1"/>
</dbReference>
<comment type="pathway">
    <text evidence="2">Protein modification; protein lipoylation via exogenous pathway; protein N(6)-(lipoyl)lysine from lipoate: step 1/2.</text>
</comment>
<comment type="catalytic activity">
    <reaction evidence="7">
        <text>L-lysyl-[lipoyl-carrier protein] + (R)-lipoate + ATP = N(6)-[(R)-lipoyl]-L-lysyl-[lipoyl-carrier protein] + AMP + diphosphate + H(+)</text>
        <dbReference type="Rhea" id="RHEA:49288"/>
        <dbReference type="Rhea" id="RHEA-COMP:10500"/>
        <dbReference type="Rhea" id="RHEA-COMP:10502"/>
        <dbReference type="ChEBI" id="CHEBI:15378"/>
        <dbReference type="ChEBI" id="CHEBI:29969"/>
        <dbReference type="ChEBI" id="CHEBI:30616"/>
        <dbReference type="ChEBI" id="CHEBI:33019"/>
        <dbReference type="ChEBI" id="CHEBI:83088"/>
        <dbReference type="ChEBI" id="CHEBI:83099"/>
        <dbReference type="ChEBI" id="CHEBI:456215"/>
        <dbReference type="EC" id="6.3.1.20"/>
    </reaction>
</comment>
<dbReference type="GO" id="GO:0017118">
    <property type="term" value="F:lipoyltransferase activity"/>
    <property type="evidence" value="ECO:0007669"/>
    <property type="project" value="TreeGrafter"/>
</dbReference>
<dbReference type="Pfam" id="PF21948">
    <property type="entry name" value="LplA-B_cat"/>
    <property type="match status" value="1"/>
</dbReference>
<dbReference type="PANTHER" id="PTHR12561">
    <property type="entry name" value="LIPOATE-PROTEIN LIGASE"/>
    <property type="match status" value="1"/>
</dbReference>